<keyword evidence="3" id="KW-1185">Reference proteome</keyword>
<feature type="compositionally biased region" description="Acidic residues" evidence="1">
    <location>
        <begin position="1"/>
        <end position="10"/>
    </location>
</feature>
<dbReference type="OrthoDB" id="10511100at2759"/>
<evidence type="ECO:0000313" key="3">
    <source>
        <dbReference type="Proteomes" id="UP000070544"/>
    </source>
</evidence>
<dbReference type="AlphaFoldDB" id="A0A139A7M1"/>
<evidence type="ECO:0000256" key="1">
    <source>
        <dbReference type="SAM" id="MobiDB-lite"/>
    </source>
</evidence>
<accession>A0A139A7M1</accession>
<name>A0A139A7M1_GONPJ</name>
<evidence type="ECO:0000313" key="2">
    <source>
        <dbReference type="EMBL" id="KXS12694.1"/>
    </source>
</evidence>
<dbReference type="Proteomes" id="UP000070544">
    <property type="component" value="Unassembled WGS sequence"/>
</dbReference>
<protein>
    <recommendedName>
        <fullName evidence="4">Cell wall-active antibiotics response LiaF-like C-terminal domain-containing protein</fullName>
    </recommendedName>
</protein>
<dbReference type="EMBL" id="KQ965785">
    <property type="protein sequence ID" value="KXS12694.1"/>
    <property type="molecule type" value="Genomic_DNA"/>
</dbReference>
<proteinExistence type="predicted"/>
<reference evidence="2 3" key="1">
    <citation type="journal article" date="2015" name="Genome Biol. Evol.">
        <title>Phylogenomic analyses indicate that early fungi evolved digesting cell walls of algal ancestors of land plants.</title>
        <authorList>
            <person name="Chang Y."/>
            <person name="Wang S."/>
            <person name="Sekimoto S."/>
            <person name="Aerts A.L."/>
            <person name="Choi C."/>
            <person name="Clum A."/>
            <person name="LaButti K.M."/>
            <person name="Lindquist E.A."/>
            <person name="Yee Ngan C."/>
            <person name="Ohm R.A."/>
            <person name="Salamov A.A."/>
            <person name="Grigoriev I.V."/>
            <person name="Spatafora J.W."/>
            <person name="Berbee M.L."/>
        </authorList>
    </citation>
    <scope>NUCLEOTIDE SEQUENCE [LARGE SCALE GENOMIC DNA]</scope>
    <source>
        <strain evidence="2 3">JEL478</strain>
    </source>
</reference>
<feature type="region of interest" description="Disordered" evidence="1">
    <location>
        <begin position="1"/>
        <end position="61"/>
    </location>
</feature>
<sequence>MNATAEDDFESPPPYTPQAHPTQLIFRTPRSLLTPPGQPPTEHPPNPLAPPSLQPDSALGQSAPIPSKTYAAILSGTSATFKGLVIPRRIVVLSLLGGVDLDLRGGILEPQVVTQIECCAILGGITVRAPLEFPIEINGFAILGGFSDVRGTQFDKKSIREPLLSESSLFPEQAQDASAVVTGFSLLGGVAVMT</sequence>
<gene>
    <name evidence="2" type="ORF">M427DRAFT_146949</name>
</gene>
<organism evidence="2 3">
    <name type="scientific">Gonapodya prolifera (strain JEL478)</name>
    <name type="common">Monoblepharis prolifera</name>
    <dbReference type="NCBI Taxonomy" id="1344416"/>
    <lineage>
        <taxon>Eukaryota</taxon>
        <taxon>Fungi</taxon>
        <taxon>Fungi incertae sedis</taxon>
        <taxon>Chytridiomycota</taxon>
        <taxon>Chytridiomycota incertae sedis</taxon>
        <taxon>Monoblepharidomycetes</taxon>
        <taxon>Monoblepharidales</taxon>
        <taxon>Gonapodyaceae</taxon>
        <taxon>Gonapodya</taxon>
    </lineage>
</organism>
<feature type="compositionally biased region" description="Pro residues" evidence="1">
    <location>
        <begin position="36"/>
        <end position="53"/>
    </location>
</feature>
<evidence type="ECO:0008006" key="4">
    <source>
        <dbReference type="Google" id="ProtNLM"/>
    </source>
</evidence>